<reference evidence="3" key="1">
    <citation type="submission" date="2009-11" db="EMBL/GenBank/DDBJ databases">
        <authorList>
            <consortium name="The Broad Institute Genome Sequencing Platform"/>
            <person name="Ward D."/>
            <person name="Feldgarden M."/>
            <person name="Earl A."/>
            <person name="Young S.K."/>
            <person name="Zeng Q."/>
            <person name="Koehrsen M."/>
            <person name="Alvarado L."/>
            <person name="Berlin A."/>
            <person name="Bochicchio J."/>
            <person name="Borenstein D."/>
            <person name="Chapman S.B."/>
            <person name="Chen Z."/>
            <person name="Engels R."/>
            <person name="Freedman E."/>
            <person name="Gellesch M."/>
            <person name="Goldberg J."/>
            <person name="Griggs A."/>
            <person name="Gujja S."/>
            <person name="Heilman E."/>
            <person name="Heiman D."/>
            <person name="Hepburn T."/>
            <person name="Howarth C."/>
            <person name="Jen D."/>
            <person name="Larson L."/>
            <person name="Lewis B."/>
            <person name="Mehta T."/>
            <person name="Park D."/>
            <person name="Pearson M."/>
            <person name="Roberts A."/>
            <person name="Saif S."/>
            <person name="Shea T."/>
            <person name="Shenoy N."/>
            <person name="Sisk P."/>
            <person name="Stolte C."/>
            <person name="Sykes S."/>
            <person name="Thomson T."/>
            <person name="Walk T."/>
            <person name="White J."/>
            <person name="Yandava C."/>
            <person name="Izard J."/>
            <person name="Baranova O.V."/>
            <person name="Blanton J.M."/>
            <person name="Tanner A.C."/>
            <person name="Dewhirst F.E."/>
            <person name="Haas B."/>
            <person name="Nusbaum C."/>
            <person name="Birren B."/>
        </authorList>
    </citation>
    <scope>NUCLEOTIDE SEQUENCE [LARGE SCALE GENOMIC DNA]</scope>
    <source>
        <strain evidence="3">1-1 BBBD Race 1</strain>
    </source>
</reference>
<feature type="compositionally biased region" description="Polar residues" evidence="1">
    <location>
        <begin position="168"/>
        <end position="188"/>
    </location>
</feature>
<feature type="region of interest" description="Disordered" evidence="1">
    <location>
        <begin position="136"/>
        <end position="189"/>
    </location>
</feature>
<dbReference type="EMBL" id="ADAS02000059">
    <property type="protein sequence ID" value="OAV92755.1"/>
    <property type="molecule type" value="Genomic_DNA"/>
</dbReference>
<reference evidence="3" key="2">
    <citation type="submission" date="2016-05" db="EMBL/GenBank/DDBJ databases">
        <title>Comparative analysis highlights variable genome content of wheat rusts and divergence of the mating loci.</title>
        <authorList>
            <person name="Cuomo C.A."/>
            <person name="Bakkeren G."/>
            <person name="Szabo L."/>
            <person name="Khalil H."/>
            <person name="Joly D."/>
            <person name="Goldberg J."/>
            <person name="Young S."/>
            <person name="Zeng Q."/>
            <person name="Fellers J."/>
        </authorList>
    </citation>
    <scope>NUCLEOTIDE SEQUENCE [LARGE SCALE GENOMIC DNA]</scope>
    <source>
        <strain evidence="3">1-1 BBBD Race 1</strain>
    </source>
</reference>
<dbReference type="InterPro" id="IPR013083">
    <property type="entry name" value="Znf_RING/FYVE/PHD"/>
</dbReference>
<reference evidence="4 5" key="3">
    <citation type="journal article" date="2017" name="G3 (Bethesda)">
        <title>Comparative analysis highlights variable genome content of wheat rusts and divergence of the mating loci.</title>
        <authorList>
            <person name="Cuomo C.A."/>
            <person name="Bakkeren G."/>
            <person name="Khalil H.B."/>
            <person name="Panwar V."/>
            <person name="Joly D."/>
            <person name="Linning R."/>
            <person name="Sakthikumar S."/>
            <person name="Song X."/>
            <person name="Adiconis X."/>
            <person name="Fan L."/>
            <person name="Goldberg J.M."/>
            <person name="Levin J.Z."/>
            <person name="Young S."/>
            <person name="Zeng Q."/>
            <person name="Anikster Y."/>
            <person name="Bruce M."/>
            <person name="Wang M."/>
            <person name="Yin C."/>
            <person name="McCallum B."/>
            <person name="Szabo L.J."/>
            <person name="Hulbert S."/>
            <person name="Chen X."/>
            <person name="Fellers J.P."/>
        </authorList>
    </citation>
    <scope>NUCLEOTIDE SEQUENCE</scope>
    <source>
        <strain evidence="5">Isolate 1-1 / race 1 (BBBD)</strain>
        <strain evidence="4">isolate 1-1 / race 1 (BBBD)</strain>
    </source>
</reference>
<feature type="signal peptide" evidence="2">
    <location>
        <begin position="1"/>
        <end position="18"/>
    </location>
</feature>
<evidence type="ECO:0000256" key="1">
    <source>
        <dbReference type="SAM" id="MobiDB-lite"/>
    </source>
</evidence>
<protein>
    <recommendedName>
        <fullName evidence="6">Phorbol-ester/DAG-type domain-containing protein</fullName>
    </recommendedName>
</protein>
<gene>
    <name evidence="3" type="ORF">PTTG_27526</name>
</gene>
<accession>A0A180GJB9</accession>
<evidence type="ECO:0000313" key="5">
    <source>
        <dbReference type="Proteomes" id="UP000005240"/>
    </source>
</evidence>
<feature type="compositionally biased region" description="Basic and acidic residues" evidence="1">
    <location>
        <begin position="154"/>
        <end position="167"/>
    </location>
</feature>
<evidence type="ECO:0000313" key="3">
    <source>
        <dbReference type="EMBL" id="OAV92755.1"/>
    </source>
</evidence>
<dbReference type="EnsemblFungi" id="PTTG_27526-t43_1">
    <property type="protein sequence ID" value="PTTG_27526-t43_1-p1"/>
    <property type="gene ID" value="PTTG_27526"/>
</dbReference>
<reference evidence="4" key="4">
    <citation type="submission" date="2025-05" db="UniProtKB">
        <authorList>
            <consortium name="EnsemblFungi"/>
        </authorList>
    </citation>
    <scope>IDENTIFICATION</scope>
    <source>
        <strain evidence="4">isolate 1-1 / race 1 (BBBD)</strain>
    </source>
</reference>
<dbReference type="VEuPathDB" id="FungiDB:PTTG_27526"/>
<organism evidence="3">
    <name type="scientific">Puccinia triticina (isolate 1-1 / race 1 (BBBD))</name>
    <name type="common">Brown leaf rust fungus</name>
    <dbReference type="NCBI Taxonomy" id="630390"/>
    <lineage>
        <taxon>Eukaryota</taxon>
        <taxon>Fungi</taxon>
        <taxon>Dikarya</taxon>
        <taxon>Basidiomycota</taxon>
        <taxon>Pucciniomycotina</taxon>
        <taxon>Pucciniomycetes</taxon>
        <taxon>Pucciniales</taxon>
        <taxon>Pucciniaceae</taxon>
        <taxon>Puccinia</taxon>
    </lineage>
</organism>
<dbReference type="SUPFAM" id="SSF57850">
    <property type="entry name" value="RING/U-box"/>
    <property type="match status" value="1"/>
</dbReference>
<keyword evidence="2" id="KW-0732">Signal</keyword>
<dbReference type="Gene3D" id="3.30.40.10">
    <property type="entry name" value="Zinc/RING finger domain, C3HC4 (zinc finger)"/>
    <property type="match status" value="1"/>
</dbReference>
<dbReference type="Proteomes" id="UP000005240">
    <property type="component" value="Unassembled WGS sequence"/>
</dbReference>
<sequence>MFFSLIPVLLGTVVILSSYPPPGAPWFASASHQIFRRGVESGPGIYLTGYMSEKISGKEIVDGQPTFMKIADATKRAVEYLRKGKEPVCDQPFMGHEYPNPTSSTCTDKVKQYLEAMYRYGYQSGRLRPVRIVEEGERGGSRGPDSGKSADQPFSKDKDSFIEDRRQGSATPTPSKSEIEQTQASEPSYEQVRILEAGATCPVCLEGYRNPTTNGQGGVRWNWIYNCDKCSTHYHHHCLKRRYCPKCNEQVKTKSPPLWKVARNALIKPGMANKFIRVLRNFS</sequence>
<evidence type="ECO:0008006" key="6">
    <source>
        <dbReference type="Google" id="ProtNLM"/>
    </source>
</evidence>
<keyword evidence="5" id="KW-1185">Reference proteome</keyword>
<dbReference type="AlphaFoldDB" id="A0A180GJB9"/>
<feature type="chain" id="PRO_5008109965" description="Phorbol-ester/DAG-type domain-containing protein" evidence="2">
    <location>
        <begin position="19"/>
        <end position="283"/>
    </location>
</feature>
<name>A0A180GJB9_PUCT1</name>
<evidence type="ECO:0000313" key="4">
    <source>
        <dbReference type="EnsemblFungi" id="PTTG_27526-t43_1-p1"/>
    </source>
</evidence>
<evidence type="ECO:0000256" key="2">
    <source>
        <dbReference type="SAM" id="SignalP"/>
    </source>
</evidence>
<proteinExistence type="predicted"/>